<protein>
    <submittedName>
        <fullName evidence="1">Uncharacterized protein</fullName>
    </submittedName>
</protein>
<keyword evidence="2" id="KW-1185">Reference proteome</keyword>
<dbReference type="EMBL" id="JAYMYQ010000002">
    <property type="protein sequence ID" value="KAK7350240.1"/>
    <property type="molecule type" value="Genomic_DNA"/>
</dbReference>
<evidence type="ECO:0000313" key="1">
    <source>
        <dbReference type="EMBL" id="KAK7350240.1"/>
    </source>
</evidence>
<dbReference type="AlphaFoldDB" id="A0AAN9QTU6"/>
<reference evidence="1 2" key="1">
    <citation type="submission" date="2024-01" db="EMBL/GenBank/DDBJ databases">
        <title>The genomes of 5 underutilized Papilionoideae crops provide insights into root nodulation and disease resistanc.</title>
        <authorList>
            <person name="Jiang F."/>
        </authorList>
    </citation>
    <scope>NUCLEOTIDE SEQUENCE [LARGE SCALE GENOMIC DNA]</scope>
    <source>
        <strain evidence="1">LVBAO_FW01</strain>
        <tissue evidence="1">Leaves</tissue>
    </source>
</reference>
<comment type="caution">
    <text evidence="1">The sequence shown here is derived from an EMBL/GenBank/DDBJ whole genome shotgun (WGS) entry which is preliminary data.</text>
</comment>
<proteinExistence type="predicted"/>
<gene>
    <name evidence="1" type="ORF">VNO77_08581</name>
</gene>
<name>A0AAN9QTU6_CANGL</name>
<evidence type="ECO:0000313" key="2">
    <source>
        <dbReference type="Proteomes" id="UP001367508"/>
    </source>
</evidence>
<sequence>MKTCQAKSVRADCMVLFAGTTKCQGIFWRSDLSTHSFNDVRASLKVVNGHATSWVGTNPPMYGLSTHSMLLSSRVQEHKIRVLAKPIGLSMKSPVHVGRCMQKPSKYQIEVYNTYANPVHPEALVKFNQGRYIPNQAFVLVVGALRDTL</sequence>
<organism evidence="1 2">
    <name type="scientific">Canavalia gladiata</name>
    <name type="common">Sword bean</name>
    <name type="synonym">Dolichos gladiatus</name>
    <dbReference type="NCBI Taxonomy" id="3824"/>
    <lineage>
        <taxon>Eukaryota</taxon>
        <taxon>Viridiplantae</taxon>
        <taxon>Streptophyta</taxon>
        <taxon>Embryophyta</taxon>
        <taxon>Tracheophyta</taxon>
        <taxon>Spermatophyta</taxon>
        <taxon>Magnoliopsida</taxon>
        <taxon>eudicotyledons</taxon>
        <taxon>Gunneridae</taxon>
        <taxon>Pentapetalae</taxon>
        <taxon>rosids</taxon>
        <taxon>fabids</taxon>
        <taxon>Fabales</taxon>
        <taxon>Fabaceae</taxon>
        <taxon>Papilionoideae</taxon>
        <taxon>50 kb inversion clade</taxon>
        <taxon>NPAAA clade</taxon>
        <taxon>indigoferoid/millettioid clade</taxon>
        <taxon>Phaseoleae</taxon>
        <taxon>Canavalia</taxon>
    </lineage>
</organism>
<dbReference type="Proteomes" id="UP001367508">
    <property type="component" value="Unassembled WGS sequence"/>
</dbReference>
<accession>A0AAN9QTU6</accession>